<feature type="transmembrane region" description="Helical" evidence="1">
    <location>
        <begin position="12"/>
        <end position="33"/>
    </location>
</feature>
<keyword evidence="3" id="KW-1185">Reference proteome</keyword>
<accession>A0AAE3KSF8</accession>
<dbReference type="RefSeq" id="WP_255037095.1">
    <property type="nucleotide sequence ID" value="NZ_RJUF01000024.1"/>
</dbReference>
<feature type="transmembrane region" description="Helical" evidence="1">
    <location>
        <begin position="189"/>
        <end position="209"/>
    </location>
</feature>
<name>A0AAE3KSF8_9BACT</name>
<feature type="transmembrane region" description="Helical" evidence="1">
    <location>
        <begin position="156"/>
        <end position="177"/>
    </location>
</feature>
<feature type="transmembrane region" description="Helical" evidence="1">
    <location>
        <begin position="114"/>
        <end position="135"/>
    </location>
</feature>
<proteinExistence type="predicted"/>
<comment type="caution">
    <text evidence="2">The sequence shown here is derived from an EMBL/GenBank/DDBJ whole genome shotgun (WGS) entry which is preliminary data.</text>
</comment>
<dbReference type="Proteomes" id="UP001204144">
    <property type="component" value="Unassembled WGS sequence"/>
</dbReference>
<gene>
    <name evidence="2" type="ORF">EGI31_10110</name>
</gene>
<reference evidence="2 3" key="1">
    <citation type="submission" date="2018-11" db="EMBL/GenBank/DDBJ databases">
        <title>Novel bacteria species description.</title>
        <authorList>
            <person name="Han J.-H."/>
        </authorList>
    </citation>
    <scope>NUCLEOTIDE SEQUENCE [LARGE SCALE GENOMIC DNA]</scope>
    <source>
        <strain evidence="2 3">KCTC23259</strain>
    </source>
</reference>
<dbReference type="EMBL" id="RJUF01000024">
    <property type="protein sequence ID" value="MCP9763312.1"/>
    <property type="molecule type" value="Genomic_DNA"/>
</dbReference>
<feature type="transmembrane region" description="Helical" evidence="1">
    <location>
        <begin position="65"/>
        <end position="82"/>
    </location>
</feature>
<evidence type="ECO:0008006" key="4">
    <source>
        <dbReference type="Google" id="ProtNLM"/>
    </source>
</evidence>
<sequence>MTISNLKKNTVLQIFTIFLRYLIGAAFVFASIVKIQGLRFTSETGAGSPINSAWHFFETMYASGIYWKFIGWGQLLSGLILMTQRWSTIGAILFLPIITNIFFITISYEFAGTPIITFLMLLANVYLLIWDWNKLKLLFSNHSYEYRDDNPPFSKLNTWAFLGIFYFFLVLIMRLGSDYLFKLGLVNPIYFMIACFGLGVLVGLILIIFEHRRTKRYQ</sequence>
<evidence type="ECO:0000313" key="3">
    <source>
        <dbReference type="Proteomes" id="UP001204144"/>
    </source>
</evidence>
<dbReference type="AlphaFoldDB" id="A0AAE3KSF8"/>
<keyword evidence="1" id="KW-0472">Membrane</keyword>
<evidence type="ECO:0000313" key="2">
    <source>
        <dbReference type="EMBL" id="MCP9763312.1"/>
    </source>
</evidence>
<keyword evidence="1" id="KW-1133">Transmembrane helix</keyword>
<evidence type="ECO:0000256" key="1">
    <source>
        <dbReference type="SAM" id="Phobius"/>
    </source>
</evidence>
<organism evidence="2 3">
    <name type="scientific">Lacihabitans soyangensis</name>
    <dbReference type="NCBI Taxonomy" id="869394"/>
    <lineage>
        <taxon>Bacteria</taxon>
        <taxon>Pseudomonadati</taxon>
        <taxon>Bacteroidota</taxon>
        <taxon>Cytophagia</taxon>
        <taxon>Cytophagales</taxon>
        <taxon>Leadbetterellaceae</taxon>
        <taxon>Lacihabitans</taxon>
    </lineage>
</organism>
<feature type="transmembrane region" description="Helical" evidence="1">
    <location>
        <begin position="89"/>
        <end position="108"/>
    </location>
</feature>
<protein>
    <recommendedName>
        <fullName evidence="4">DoxX family membrane protein</fullName>
    </recommendedName>
</protein>
<keyword evidence="1" id="KW-0812">Transmembrane</keyword>